<evidence type="ECO:0000256" key="10">
    <source>
        <dbReference type="ARBA" id="ARBA00023098"/>
    </source>
</evidence>
<gene>
    <name evidence="17" type="ORF">BLW93_03320</name>
</gene>
<dbReference type="OrthoDB" id="9796672at2"/>
<evidence type="ECO:0000256" key="7">
    <source>
        <dbReference type="ARBA" id="ARBA00022679"/>
    </source>
</evidence>
<dbReference type="EC" id="2.7.8.5" evidence="4"/>
<dbReference type="AlphaFoldDB" id="A0A1R1MM91"/>
<comment type="pathway">
    <text evidence="2">Phospholipid metabolism; phosphatidylglycerol biosynthesis; phosphatidylglycerol from CDP-diacylglycerol: step 1/2.</text>
</comment>
<dbReference type="GO" id="GO:0008444">
    <property type="term" value="F:CDP-diacylglycerol-glycerol-3-phosphate 3-phosphatidyltransferase activity"/>
    <property type="evidence" value="ECO:0007669"/>
    <property type="project" value="UniProtKB-EC"/>
</dbReference>
<keyword evidence="6" id="KW-0444">Lipid biosynthesis</keyword>
<dbReference type="GO" id="GO:0016020">
    <property type="term" value="C:membrane"/>
    <property type="evidence" value="ECO:0007669"/>
    <property type="project" value="UniProtKB-SubCell"/>
</dbReference>
<dbReference type="Gene3D" id="1.20.120.1760">
    <property type="match status" value="1"/>
</dbReference>
<keyword evidence="10" id="KW-0443">Lipid metabolism</keyword>
<sequence length="180" mass="20128">MVNIPNSITVVRALIVPLFIMALHYGNFKIALILFIIAALSDAVDGFLARKLKQVTIVGVIMDPLADKALIDSAFVVLSYVHKIIPPWLTILVISRDILIIVGGWLLTVFEKLDRIKPILIGKFTAFSQFLTIFFTLLHLNFNNYYLNIMLEFLYPFTGGVTVISGISYVIIGIRELGSE</sequence>
<evidence type="ECO:0000256" key="2">
    <source>
        <dbReference type="ARBA" id="ARBA00005042"/>
    </source>
</evidence>
<evidence type="ECO:0000256" key="6">
    <source>
        <dbReference type="ARBA" id="ARBA00022516"/>
    </source>
</evidence>
<evidence type="ECO:0000256" key="11">
    <source>
        <dbReference type="ARBA" id="ARBA00023136"/>
    </source>
</evidence>
<dbReference type="GO" id="GO:0046474">
    <property type="term" value="P:glycerophospholipid biosynthetic process"/>
    <property type="evidence" value="ECO:0007669"/>
    <property type="project" value="TreeGrafter"/>
</dbReference>
<dbReference type="InterPro" id="IPR048254">
    <property type="entry name" value="CDP_ALCOHOL_P_TRANSF_CS"/>
</dbReference>
<evidence type="ECO:0000256" key="12">
    <source>
        <dbReference type="ARBA" id="ARBA00023209"/>
    </source>
</evidence>
<organism evidence="17 18">
    <name type="scientific">Desulfurobacterium indicum</name>
    <dbReference type="NCBI Taxonomy" id="1914305"/>
    <lineage>
        <taxon>Bacteria</taxon>
        <taxon>Pseudomonadati</taxon>
        <taxon>Aquificota</taxon>
        <taxon>Aquificia</taxon>
        <taxon>Desulfurobacteriales</taxon>
        <taxon>Desulfurobacteriaceae</taxon>
        <taxon>Desulfurobacterium</taxon>
    </lineage>
</organism>
<dbReference type="EMBL" id="MOEN01000008">
    <property type="protein sequence ID" value="OMH40830.1"/>
    <property type="molecule type" value="Genomic_DNA"/>
</dbReference>
<keyword evidence="9 16" id="KW-1133">Transmembrane helix</keyword>
<dbReference type="STRING" id="1914305.BLW93_03320"/>
<evidence type="ECO:0000256" key="13">
    <source>
        <dbReference type="ARBA" id="ARBA00023264"/>
    </source>
</evidence>
<dbReference type="Proteomes" id="UP000187408">
    <property type="component" value="Unassembled WGS sequence"/>
</dbReference>
<dbReference type="PROSITE" id="PS00379">
    <property type="entry name" value="CDP_ALCOHOL_P_TRANSF"/>
    <property type="match status" value="1"/>
</dbReference>
<evidence type="ECO:0000256" key="15">
    <source>
        <dbReference type="RuleBase" id="RU003750"/>
    </source>
</evidence>
<dbReference type="RefSeq" id="WP_076712694.1">
    <property type="nucleotide sequence ID" value="NZ_MOEN01000008.1"/>
</dbReference>
<evidence type="ECO:0000256" key="4">
    <source>
        <dbReference type="ARBA" id="ARBA00013170"/>
    </source>
</evidence>
<evidence type="ECO:0000256" key="14">
    <source>
        <dbReference type="ARBA" id="ARBA00048586"/>
    </source>
</evidence>
<evidence type="ECO:0000256" key="1">
    <source>
        <dbReference type="ARBA" id="ARBA00004141"/>
    </source>
</evidence>
<keyword evidence="13" id="KW-1208">Phospholipid metabolism</keyword>
<evidence type="ECO:0000256" key="3">
    <source>
        <dbReference type="ARBA" id="ARBA00010441"/>
    </source>
</evidence>
<keyword evidence="8 16" id="KW-0812">Transmembrane</keyword>
<comment type="catalytic activity">
    <reaction evidence="14">
        <text>a CDP-1,2-diacyl-sn-glycerol + sn-glycerol 3-phosphate = a 1,2-diacyl-sn-glycero-3-phospho-(1'-sn-glycero-3'-phosphate) + CMP + H(+)</text>
        <dbReference type="Rhea" id="RHEA:12593"/>
        <dbReference type="ChEBI" id="CHEBI:15378"/>
        <dbReference type="ChEBI" id="CHEBI:57597"/>
        <dbReference type="ChEBI" id="CHEBI:58332"/>
        <dbReference type="ChEBI" id="CHEBI:60110"/>
        <dbReference type="ChEBI" id="CHEBI:60377"/>
        <dbReference type="EC" id="2.7.8.5"/>
    </reaction>
</comment>
<proteinExistence type="inferred from homology"/>
<dbReference type="PIRSF" id="PIRSF000847">
    <property type="entry name" value="Phos_ph_gly_syn"/>
    <property type="match status" value="1"/>
</dbReference>
<keyword evidence="11 16" id="KW-0472">Membrane</keyword>
<name>A0A1R1MM91_9BACT</name>
<comment type="subcellular location">
    <subcellularLocation>
        <location evidence="1">Membrane</location>
        <topology evidence="1">Multi-pass membrane protein</topology>
    </subcellularLocation>
</comment>
<evidence type="ECO:0000313" key="17">
    <source>
        <dbReference type="EMBL" id="OMH40830.1"/>
    </source>
</evidence>
<keyword evidence="7 15" id="KW-0808">Transferase</keyword>
<comment type="caution">
    <text evidence="17">The sequence shown here is derived from an EMBL/GenBank/DDBJ whole genome shotgun (WGS) entry which is preliminary data.</text>
</comment>
<protein>
    <recommendedName>
        <fullName evidence="5">CDP-diacylglycerol--glycerol-3-phosphate 3-phosphatidyltransferase</fullName>
        <ecNumber evidence="4">2.7.8.5</ecNumber>
    </recommendedName>
</protein>
<dbReference type="InterPro" id="IPR004570">
    <property type="entry name" value="Phosphatidylglycerol_P_synth"/>
</dbReference>
<accession>A0A1R1MM91</accession>
<dbReference type="PANTHER" id="PTHR14269">
    <property type="entry name" value="CDP-DIACYLGLYCEROL--GLYCEROL-3-PHOSPHATE 3-PHOSPHATIDYLTRANSFERASE-RELATED"/>
    <property type="match status" value="1"/>
</dbReference>
<comment type="similarity">
    <text evidence="3 15">Belongs to the CDP-alcohol phosphatidyltransferase class-I family.</text>
</comment>
<dbReference type="InterPro" id="IPR000462">
    <property type="entry name" value="CDP-OH_P_trans"/>
</dbReference>
<feature type="transmembrane region" description="Helical" evidence="16">
    <location>
        <begin position="120"/>
        <end position="142"/>
    </location>
</feature>
<keyword evidence="12" id="KW-0594">Phospholipid biosynthesis</keyword>
<dbReference type="PANTHER" id="PTHR14269:SF11">
    <property type="entry name" value="CDP-DIACYLGLYCEROL--GLYCEROL-3-PHOSPHATE 3-PHOSPHATIDYLTRANSFERASE"/>
    <property type="match status" value="1"/>
</dbReference>
<evidence type="ECO:0000313" key="18">
    <source>
        <dbReference type="Proteomes" id="UP000187408"/>
    </source>
</evidence>
<feature type="transmembrane region" description="Helical" evidence="16">
    <location>
        <begin position="154"/>
        <end position="174"/>
    </location>
</feature>
<dbReference type="InterPro" id="IPR050324">
    <property type="entry name" value="CDP-alcohol_PTase-I"/>
</dbReference>
<evidence type="ECO:0000256" key="5">
    <source>
        <dbReference type="ARBA" id="ARBA00014944"/>
    </source>
</evidence>
<keyword evidence="18" id="KW-1185">Reference proteome</keyword>
<feature type="transmembrane region" description="Helical" evidence="16">
    <location>
        <begin position="7"/>
        <end position="24"/>
    </location>
</feature>
<dbReference type="Pfam" id="PF01066">
    <property type="entry name" value="CDP-OH_P_transf"/>
    <property type="match status" value="1"/>
</dbReference>
<evidence type="ECO:0000256" key="8">
    <source>
        <dbReference type="ARBA" id="ARBA00022692"/>
    </source>
</evidence>
<evidence type="ECO:0000256" key="16">
    <source>
        <dbReference type="SAM" id="Phobius"/>
    </source>
</evidence>
<dbReference type="InterPro" id="IPR043130">
    <property type="entry name" value="CDP-OH_PTrfase_TM_dom"/>
</dbReference>
<reference evidence="17 18" key="1">
    <citation type="submission" date="2016-10" db="EMBL/GenBank/DDBJ databases">
        <title>Genome sequence of a sulfur-reducing bacterium Desulfurobacterium indicum K6013.</title>
        <authorList>
            <person name="Cao J."/>
            <person name="Shao Z."/>
            <person name="Alain K."/>
            <person name="Jebbar M."/>
        </authorList>
    </citation>
    <scope>NUCLEOTIDE SEQUENCE [LARGE SCALE GENOMIC DNA]</scope>
    <source>
        <strain evidence="17 18">K6013</strain>
    </source>
</reference>
<evidence type="ECO:0000256" key="9">
    <source>
        <dbReference type="ARBA" id="ARBA00022989"/>
    </source>
</evidence>
<feature type="transmembrane region" description="Helical" evidence="16">
    <location>
        <begin position="88"/>
        <end position="108"/>
    </location>
</feature>